<evidence type="ECO:0000256" key="5">
    <source>
        <dbReference type="HAMAP-Rule" id="MF_00528"/>
    </source>
</evidence>
<dbReference type="EMBL" id="BAABCX010000001">
    <property type="protein sequence ID" value="GAA3529499.1"/>
    <property type="molecule type" value="Genomic_DNA"/>
</dbReference>
<accession>A0ABP6VAP6</accession>
<dbReference type="Proteomes" id="UP001500795">
    <property type="component" value="Unassembled WGS sequence"/>
</dbReference>
<evidence type="ECO:0000313" key="7">
    <source>
        <dbReference type="Proteomes" id="UP001500795"/>
    </source>
</evidence>
<reference evidence="7" key="1">
    <citation type="journal article" date="2019" name="Int. J. Syst. Evol. Microbiol.">
        <title>The Global Catalogue of Microorganisms (GCM) 10K type strain sequencing project: providing services to taxonomists for standard genome sequencing and annotation.</title>
        <authorList>
            <consortium name="The Broad Institute Genomics Platform"/>
            <consortium name="The Broad Institute Genome Sequencing Center for Infectious Disease"/>
            <person name="Wu L."/>
            <person name="Ma J."/>
        </authorList>
    </citation>
    <scope>NUCLEOTIDE SEQUENCE [LARGE SCALE GENOMIC DNA]</scope>
    <source>
        <strain evidence="7">JCM 17110</strain>
    </source>
</reference>
<dbReference type="PIRSF" id="PIRSF006305">
    <property type="entry name" value="Maf"/>
    <property type="match status" value="1"/>
</dbReference>
<comment type="caution">
    <text evidence="5">Lacks conserved residue(s) required for the propagation of feature annotation.</text>
</comment>
<keyword evidence="7" id="KW-1185">Reference proteome</keyword>
<dbReference type="Pfam" id="PF02545">
    <property type="entry name" value="Maf"/>
    <property type="match status" value="1"/>
</dbReference>
<feature type="site" description="Important for substrate specificity" evidence="5">
    <location>
        <position position="70"/>
    </location>
</feature>
<comment type="function">
    <text evidence="5">Nucleoside triphosphate pyrophosphatase that hydrolyzes 7-methyl-GTP (m(7)GTP). May have a dual role in cell division arrest and in preventing the incorporation of modified nucleotides into cellular nucleic acids.</text>
</comment>
<comment type="subcellular location">
    <subcellularLocation>
        <location evidence="1 5">Cytoplasm</location>
    </subcellularLocation>
</comment>
<dbReference type="PANTHER" id="PTHR43213:SF10">
    <property type="entry name" value="7-METHYL-GTP PYROPHOSPHATASE"/>
    <property type="match status" value="1"/>
</dbReference>
<sequence>MSSLILASSSPYRQQLLSRLGLSFRCHSPDIDETPLPAETPQQLVLRLSQQKAEAVAGHYRKGLIIGSDQVCVNRGHILGKPGTLANARAQLAAASGRHVTFYTGLALLDAASGKCRSLVEPYQVHFRSLSETQIERYLAREPALDCAGAFKSEGLGISLFERMEGRDPNSLIGLPLIALVELLAEFGVDVP</sequence>
<comment type="caution">
    <text evidence="6">The sequence shown here is derived from an EMBL/GenBank/DDBJ whole genome shotgun (WGS) entry which is preliminary data.</text>
</comment>
<feature type="site" description="Important for substrate specificity" evidence="5">
    <location>
        <position position="154"/>
    </location>
</feature>
<dbReference type="RefSeq" id="WP_344954561.1">
    <property type="nucleotide sequence ID" value="NZ_BAABCX010000001.1"/>
</dbReference>
<keyword evidence="3 5" id="KW-0378">Hydrolase</keyword>
<dbReference type="InterPro" id="IPR003697">
    <property type="entry name" value="Maf-like"/>
</dbReference>
<comment type="catalytic activity">
    <reaction evidence="5">
        <text>N(7)-methyl-GTP + H2O = N(7)-methyl-GMP + diphosphate + H(+)</text>
        <dbReference type="Rhea" id="RHEA:58744"/>
        <dbReference type="ChEBI" id="CHEBI:15377"/>
        <dbReference type="ChEBI" id="CHEBI:15378"/>
        <dbReference type="ChEBI" id="CHEBI:33019"/>
        <dbReference type="ChEBI" id="CHEBI:58285"/>
        <dbReference type="ChEBI" id="CHEBI:87133"/>
    </reaction>
</comment>
<dbReference type="HAMAP" id="MF_00528">
    <property type="entry name" value="Maf"/>
    <property type="match status" value="1"/>
</dbReference>
<keyword evidence="2 5" id="KW-0963">Cytoplasm</keyword>
<dbReference type="Gene3D" id="3.90.950.10">
    <property type="match status" value="1"/>
</dbReference>
<dbReference type="PANTHER" id="PTHR43213">
    <property type="entry name" value="BIFUNCTIONAL DTTP/UTP PYROPHOSPHATASE/METHYLTRANSFERASE PROTEIN-RELATED"/>
    <property type="match status" value="1"/>
</dbReference>
<name>A0ABP6VAP6_9GAMM</name>
<evidence type="ECO:0000256" key="1">
    <source>
        <dbReference type="ARBA" id="ARBA00004496"/>
    </source>
</evidence>
<feature type="active site" description="Proton acceptor" evidence="5">
    <location>
        <position position="69"/>
    </location>
</feature>
<organism evidence="6 7">
    <name type="scientific">Zobellella aerophila</name>
    <dbReference type="NCBI Taxonomy" id="870480"/>
    <lineage>
        <taxon>Bacteria</taxon>
        <taxon>Pseudomonadati</taxon>
        <taxon>Pseudomonadota</taxon>
        <taxon>Gammaproteobacteria</taxon>
        <taxon>Aeromonadales</taxon>
        <taxon>Aeromonadaceae</taxon>
        <taxon>Zobellella</taxon>
    </lineage>
</organism>
<dbReference type="EC" id="3.6.1.-" evidence="5"/>
<dbReference type="NCBIfam" id="TIGR00172">
    <property type="entry name" value="maf"/>
    <property type="match status" value="1"/>
</dbReference>
<evidence type="ECO:0000256" key="4">
    <source>
        <dbReference type="ARBA" id="ARBA00023080"/>
    </source>
</evidence>
<gene>
    <name evidence="6" type="ORF">GCM10022394_05890</name>
</gene>
<feature type="site" description="Important for substrate specificity" evidence="5">
    <location>
        <position position="12"/>
    </location>
</feature>
<evidence type="ECO:0000256" key="2">
    <source>
        <dbReference type="ARBA" id="ARBA00022490"/>
    </source>
</evidence>
<proteinExistence type="inferred from homology"/>
<evidence type="ECO:0000256" key="3">
    <source>
        <dbReference type="ARBA" id="ARBA00022801"/>
    </source>
</evidence>
<protein>
    <recommendedName>
        <fullName evidence="5">7-methyl-GTP pyrophosphatase</fullName>
        <shortName evidence="5">m(7)GTP pyrophosphatase</shortName>
        <ecNumber evidence="5">3.6.1.-</ecNumber>
    </recommendedName>
</protein>
<comment type="cofactor">
    <cofactor evidence="5">
        <name>a divalent metal cation</name>
        <dbReference type="ChEBI" id="CHEBI:60240"/>
    </cofactor>
</comment>
<dbReference type="SUPFAM" id="SSF52972">
    <property type="entry name" value="ITPase-like"/>
    <property type="match status" value="1"/>
</dbReference>
<keyword evidence="4 5" id="KW-0546">Nucleotide metabolism</keyword>
<comment type="similarity">
    <text evidence="5">Belongs to the Maf family. YceF subfamily.</text>
</comment>
<evidence type="ECO:0000313" key="6">
    <source>
        <dbReference type="EMBL" id="GAA3529499.1"/>
    </source>
</evidence>
<dbReference type="InterPro" id="IPR029001">
    <property type="entry name" value="ITPase-like_fam"/>
</dbReference>
<dbReference type="CDD" id="cd00555">
    <property type="entry name" value="Maf"/>
    <property type="match status" value="1"/>
</dbReference>